<dbReference type="GO" id="GO:0035861">
    <property type="term" value="C:site of double-strand break"/>
    <property type="evidence" value="ECO:0007669"/>
    <property type="project" value="TreeGrafter"/>
</dbReference>
<evidence type="ECO:0000256" key="5">
    <source>
        <dbReference type="ARBA" id="ARBA00023242"/>
    </source>
</evidence>
<evidence type="ECO:0000256" key="3">
    <source>
        <dbReference type="ARBA" id="ARBA00022705"/>
    </source>
</evidence>
<proteinExistence type="inferred from homology"/>
<dbReference type="GO" id="GO:0003697">
    <property type="term" value="F:single-stranded DNA binding"/>
    <property type="evidence" value="ECO:0007669"/>
    <property type="project" value="TreeGrafter"/>
</dbReference>
<evidence type="ECO:0000256" key="2">
    <source>
        <dbReference type="ARBA" id="ARBA00007815"/>
    </source>
</evidence>
<dbReference type="GO" id="GO:0006289">
    <property type="term" value="P:nucleotide-excision repair"/>
    <property type="evidence" value="ECO:0007669"/>
    <property type="project" value="TreeGrafter"/>
</dbReference>
<keyword evidence="5" id="KW-0539">Nucleus</keyword>
<dbReference type="InterPro" id="IPR012340">
    <property type="entry name" value="NA-bd_OB-fold"/>
</dbReference>
<feature type="domain" description="Replication protein A C-terminal" evidence="8">
    <location>
        <begin position="200"/>
        <end position="268"/>
    </location>
</feature>
<dbReference type="Proteomes" id="UP000708148">
    <property type="component" value="Unassembled WGS sequence"/>
</dbReference>
<dbReference type="CDD" id="cd04478">
    <property type="entry name" value="RPA2_DBD_D"/>
    <property type="match status" value="1"/>
</dbReference>
<dbReference type="InterPro" id="IPR004365">
    <property type="entry name" value="NA-bd_OB_tRNA"/>
</dbReference>
<keyword evidence="3" id="KW-0235">DNA replication</keyword>
<dbReference type="InterPro" id="IPR036388">
    <property type="entry name" value="WH-like_DNA-bd_sf"/>
</dbReference>
<evidence type="ECO:0000313" key="9">
    <source>
        <dbReference type="EMBL" id="CAD7702775.1"/>
    </source>
</evidence>
<sequence length="276" mass="29901">MAAYNMGPSQFAGGGFMPATQSGEPSPMGARTRTTSDQTLRAVTVRQLAEAIKGVDDDNFVVDGAPIQNVTLVGQIMDIQTQQSHILYKVDDGTGVCQVKYWTDSDDDLMQDDRALLQVSKYVRVYGHVRDFDGKKSIAAFIVKPVLEYDEVTYHFLKVIHQHLGFVNGPPPNGAGATPVGGAVGGGVYGRGYGGGPPPVGAGAGAEFSTPLQRELASIFTTEEVRRKDEGLHINEVMQRLKGQYSAQDVRNALLHLSNEGKMYTTLSEDQFQWCG</sequence>
<dbReference type="InterPro" id="IPR040260">
    <property type="entry name" value="RFA2-like"/>
</dbReference>
<comment type="similarity">
    <text evidence="2">Belongs to the replication factor A protein 2 family.</text>
</comment>
<dbReference type="InterPro" id="IPR014646">
    <property type="entry name" value="Rfa2/RPA32"/>
</dbReference>
<comment type="caution">
    <text evidence="9">The sequence shown here is derived from an EMBL/GenBank/DDBJ whole genome shotgun (WGS) entry which is preliminary data.</text>
</comment>
<reference evidence="9" key="1">
    <citation type="submission" date="2020-12" db="EMBL/GenBank/DDBJ databases">
        <authorList>
            <person name="Iha C."/>
        </authorList>
    </citation>
    <scope>NUCLEOTIDE SEQUENCE</scope>
</reference>
<dbReference type="GO" id="GO:0000781">
    <property type="term" value="C:chromosome, telomeric region"/>
    <property type="evidence" value="ECO:0007669"/>
    <property type="project" value="TreeGrafter"/>
</dbReference>
<name>A0A8S1J6G0_9CHLO</name>
<dbReference type="GO" id="GO:0000724">
    <property type="term" value="P:double-strand break repair via homologous recombination"/>
    <property type="evidence" value="ECO:0007669"/>
    <property type="project" value="TreeGrafter"/>
</dbReference>
<feature type="region of interest" description="Disordered" evidence="6">
    <location>
        <begin position="13"/>
        <end position="37"/>
    </location>
</feature>
<dbReference type="OrthoDB" id="25571at2759"/>
<dbReference type="Pfam" id="PF01336">
    <property type="entry name" value="tRNA_anti-codon"/>
    <property type="match status" value="1"/>
</dbReference>
<evidence type="ECO:0000259" key="7">
    <source>
        <dbReference type="Pfam" id="PF01336"/>
    </source>
</evidence>
<evidence type="ECO:0000313" key="10">
    <source>
        <dbReference type="Proteomes" id="UP000708148"/>
    </source>
</evidence>
<dbReference type="SUPFAM" id="SSF46785">
    <property type="entry name" value="Winged helix' DNA-binding domain"/>
    <property type="match status" value="1"/>
</dbReference>
<dbReference type="GO" id="GO:0005662">
    <property type="term" value="C:DNA replication factor A complex"/>
    <property type="evidence" value="ECO:0007669"/>
    <property type="project" value="TreeGrafter"/>
</dbReference>
<dbReference type="Gene3D" id="1.10.10.10">
    <property type="entry name" value="Winged helix-like DNA-binding domain superfamily/Winged helix DNA-binding domain"/>
    <property type="match status" value="1"/>
</dbReference>
<comment type="subcellular location">
    <subcellularLocation>
        <location evidence="1">Nucleus</location>
    </subcellularLocation>
</comment>
<dbReference type="GO" id="GO:0006260">
    <property type="term" value="P:DNA replication"/>
    <property type="evidence" value="ECO:0007669"/>
    <property type="project" value="UniProtKB-KW"/>
</dbReference>
<dbReference type="PANTHER" id="PTHR13989:SF16">
    <property type="entry name" value="REPLICATION PROTEIN A2"/>
    <property type="match status" value="1"/>
</dbReference>
<dbReference type="Pfam" id="PF08784">
    <property type="entry name" value="RPA_C"/>
    <property type="match status" value="1"/>
</dbReference>
<evidence type="ECO:0000259" key="8">
    <source>
        <dbReference type="Pfam" id="PF08784"/>
    </source>
</evidence>
<dbReference type="PIRSF" id="PIRSF036949">
    <property type="entry name" value="RPA32"/>
    <property type="match status" value="1"/>
</dbReference>
<dbReference type="InterPro" id="IPR036390">
    <property type="entry name" value="WH_DNA-bd_sf"/>
</dbReference>
<accession>A0A8S1J6G0</accession>
<evidence type="ECO:0000256" key="4">
    <source>
        <dbReference type="ARBA" id="ARBA00023125"/>
    </source>
</evidence>
<keyword evidence="10" id="KW-1185">Reference proteome</keyword>
<feature type="domain" description="OB" evidence="7">
    <location>
        <begin position="70"/>
        <end position="140"/>
    </location>
</feature>
<dbReference type="AlphaFoldDB" id="A0A8S1J6G0"/>
<dbReference type="PANTHER" id="PTHR13989">
    <property type="entry name" value="REPLICATION PROTEIN A-RELATED"/>
    <property type="match status" value="1"/>
</dbReference>
<dbReference type="Gene3D" id="2.40.50.140">
    <property type="entry name" value="Nucleic acid-binding proteins"/>
    <property type="match status" value="1"/>
</dbReference>
<organism evidence="9 10">
    <name type="scientific">Ostreobium quekettii</name>
    <dbReference type="NCBI Taxonomy" id="121088"/>
    <lineage>
        <taxon>Eukaryota</taxon>
        <taxon>Viridiplantae</taxon>
        <taxon>Chlorophyta</taxon>
        <taxon>core chlorophytes</taxon>
        <taxon>Ulvophyceae</taxon>
        <taxon>TCBD clade</taxon>
        <taxon>Bryopsidales</taxon>
        <taxon>Ostreobineae</taxon>
        <taxon>Ostreobiaceae</taxon>
        <taxon>Ostreobium</taxon>
    </lineage>
</organism>
<dbReference type="EMBL" id="CAJHUC010001944">
    <property type="protein sequence ID" value="CAD7702775.1"/>
    <property type="molecule type" value="Genomic_DNA"/>
</dbReference>
<protein>
    <submittedName>
        <fullName evidence="9">Uncharacterized protein</fullName>
    </submittedName>
</protein>
<dbReference type="SUPFAM" id="SSF50249">
    <property type="entry name" value="Nucleic acid-binding proteins"/>
    <property type="match status" value="1"/>
</dbReference>
<keyword evidence="4" id="KW-0238">DNA-binding</keyword>
<evidence type="ECO:0000256" key="1">
    <source>
        <dbReference type="ARBA" id="ARBA00004123"/>
    </source>
</evidence>
<dbReference type="InterPro" id="IPR014892">
    <property type="entry name" value="RPA_C"/>
</dbReference>
<evidence type="ECO:0000256" key="6">
    <source>
        <dbReference type="SAM" id="MobiDB-lite"/>
    </source>
</evidence>
<gene>
    <name evidence="9" type="ORF">OSTQU699_LOCUS8132</name>
</gene>